<dbReference type="SUPFAM" id="SSF54403">
    <property type="entry name" value="Cystatin/monellin"/>
    <property type="match status" value="1"/>
</dbReference>
<dbReference type="Gene3D" id="3.10.450.10">
    <property type="match status" value="1"/>
</dbReference>
<name>A0ABR0CV55_9LAMI</name>
<evidence type="ECO:0000259" key="6">
    <source>
        <dbReference type="Pfam" id="PF16845"/>
    </source>
</evidence>
<dbReference type="PANTHER" id="PTHR33142">
    <property type="entry name" value="CYCLIN-DEPENDENT PROTEIN KINASE INHIBITOR SMR13"/>
    <property type="match status" value="1"/>
</dbReference>
<dbReference type="InterPro" id="IPR046350">
    <property type="entry name" value="Cystatin_sf"/>
</dbReference>
<feature type="domain" description="Cystatin" evidence="6">
    <location>
        <begin position="53"/>
        <end position="89"/>
    </location>
</feature>
<keyword evidence="2" id="KW-0789">Thiol protease inhibitor</keyword>
<organism evidence="7 8">
    <name type="scientific">Penstemon davidsonii</name>
    <dbReference type="NCBI Taxonomy" id="160366"/>
    <lineage>
        <taxon>Eukaryota</taxon>
        <taxon>Viridiplantae</taxon>
        <taxon>Streptophyta</taxon>
        <taxon>Embryophyta</taxon>
        <taxon>Tracheophyta</taxon>
        <taxon>Spermatophyta</taxon>
        <taxon>Magnoliopsida</taxon>
        <taxon>eudicotyledons</taxon>
        <taxon>Gunneridae</taxon>
        <taxon>Pentapetalae</taxon>
        <taxon>asterids</taxon>
        <taxon>lamiids</taxon>
        <taxon>Lamiales</taxon>
        <taxon>Plantaginaceae</taxon>
        <taxon>Cheloneae</taxon>
        <taxon>Penstemon</taxon>
    </lineage>
</organism>
<dbReference type="EMBL" id="JAYDYQ010002685">
    <property type="protein sequence ID" value="KAK4480963.1"/>
    <property type="molecule type" value="Genomic_DNA"/>
</dbReference>
<protein>
    <recommendedName>
        <fullName evidence="6">Cystatin domain-containing protein</fullName>
    </recommendedName>
</protein>
<keyword evidence="4" id="KW-0131">Cell cycle</keyword>
<keyword evidence="3" id="KW-0649">Protein kinase inhibitor</keyword>
<feature type="region of interest" description="Disordered" evidence="5">
    <location>
        <begin position="22"/>
        <end position="54"/>
    </location>
</feature>
<accession>A0ABR0CV55</accession>
<dbReference type="InterPro" id="IPR040389">
    <property type="entry name" value="SMR"/>
</dbReference>
<dbReference type="Proteomes" id="UP001291926">
    <property type="component" value="Unassembled WGS sequence"/>
</dbReference>
<proteinExistence type="predicted"/>
<keyword evidence="1" id="KW-0646">Protease inhibitor</keyword>
<sequence>MEAEQDQCTTPRNQEYQIPAALVCPPPPRKKTERRMKRDPPKNGYFQSPELENPNDPHVVEIAKFAVAEHNKEAKASLVFITVVKGESQFGERAHCISE</sequence>
<comment type="caution">
    <text evidence="7">The sequence shown here is derived from an EMBL/GenBank/DDBJ whole genome shotgun (WGS) entry which is preliminary data.</text>
</comment>
<reference evidence="7 8" key="1">
    <citation type="journal article" date="2023" name="bioRxiv">
        <title>Genome report: Whole genome sequence and annotation of Penstemon davidsonii.</title>
        <authorList>
            <person name="Ostevik K.L."/>
            <person name="Alabady M."/>
            <person name="Zhang M."/>
            <person name="Rausher M.D."/>
        </authorList>
    </citation>
    <scope>NUCLEOTIDE SEQUENCE [LARGE SCALE GENOMIC DNA]</scope>
    <source>
        <strain evidence="7">DNT005</strain>
        <tissue evidence="7">Whole leaf</tissue>
    </source>
</reference>
<dbReference type="CDD" id="cd00042">
    <property type="entry name" value="CY"/>
    <property type="match status" value="1"/>
</dbReference>
<dbReference type="PANTHER" id="PTHR33142:SF15">
    <property type="entry name" value="CYCLIN-DEPENDENT PROTEIN KINASE INHIBITOR SMR4"/>
    <property type="match status" value="1"/>
</dbReference>
<evidence type="ECO:0000256" key="1">
    <source>
        <dbReference type="ARBA" id="ARBA00022690"/>
    </source>
</evidence>
<keyword evidence="8" id="KW-1185">Reference proteome</keyword>
<dbReference type="InterPro" id="IPR000010">
    <property type="entry name" value="Cystatin_dom"/>
</dbReference>
<evidence type="ECO:0000256" key="4">
    <source>
        <dbReference type="ARBA" id="ARBA00023306"/>
    </source>
</evidence>
<evidence type="ECO:0000256" key="5">
    <source>
        <dbReference type="SAM" id="MobiDB-lite"/>
    </source>
</evidence>
<evidence type="ECO:0000256" key="2">
    <source>
        <dbReference type="ARBA" id="ARBA00022704"/>
    </source>
</evidence>
<gene>
    <name evidence="7" type="ORF">RD792_011825</name>
</gene>
<dbReference type="Pfam" id="PF16845">
    <property type="entry name" value="SQAPI"/>
    <property type="match status" value="1"/>
</dbReference>
<evidence type="ECO:0000313" key="7">
    <source>
        <dbReference type="EMBL" id="KAK4480963.1"/>
    </source>
</evidence>
<evidence type="ECO:0000313" key="8">
    <source>
        <dbReference type="Proteomes" id="UP001291926"/>
    </source>
</evidence>
<evidence type="ECO:0000256" key="3">
    <source>
        <dbReference type="ARBA" id="ARBA00023013"/>
    </source>
</evidence>